<dbReference type="EMBL" id="MU150392">
    <property type="protein sequence ID" value="KAF9456994.1"/>
    <property type="molecule type" value="Genomic_DNA"/>
</dbReference>
<protein>
    <submittedName>
        <fullName evidence="1">Uncharacterized protein</fullName>
    </submittedName>
</protein>
<reference evidence="1" key="1">
    <citation type="submission" date="2020-11" db="EMBL/GenBank/DDBJ databases">
        <authorList>
            <consortium name="DOE Joint Genome Institute"/>
            <person name="Ahrendt S."/>
            <person name="Riley R."/>
            <person name="Andreopoulos W."/>
            <person name="Labutti K."/>
            <person name="Pangilinan J."/>
            <person name="Ruiz-Duenas F.J."/>
            <person name="Barrasa J.M."/>
            <person name="Sanchez-Garcia M."/>
            <person name="Camarero S."/>
            <person name="Miyauchi S."/>
            <person name="Serrano A."/>
            <person name="Linde D."/>
            <person name="Babiker R."/>
            <person name="Drula E."/>
            <person name="Ayuso-Fernandez I."/>
            <person name="Pacheco R."/>
            <person name="Padilla G."/>
            <person name="Ferreira P."/>
            <person name="Barriuso J."/>
            <person name="Kellner H."/>
            <person name="Castanera R."/>
            <person name="Alfaro M."/>
            <person name="Ramirez L."/>
            <person name="Pisabarro A.G."/>
            <person name="Kuo A."/>
            <person name="Tritt A."/>
            <person name="Lipzen A."/>
            <person name="He G."/>
            <person name="Yan M."/>
            <person name="Ng V."/>
            <person name="Cullen D."/>
            <person name="Martin F."/>
            <person name="Rosso M.-N."/>
            <person name="Henrissat B."/>
            <person name="Hibbett D."/>
            <person name="Martinez A.T."/>
            <person name="Grigoriev I.V."/>
        </authorList>
    </citation>
    <scope>NUCLEOTIDE SEQUENCE</scope>
    <source>
        <strain evidence="1">CBS 247.69</strain>
    </source>
</reference>
<comment type="caution">
    <text evidence="1">The sequence shown here is derived from an EMBL/GenBank/DDBJ whole genome shotgun (WGS) entry which is preliminary data.</text>
</comment>
<dbReference type="AlphaFoldDB" id="A0A9P5XU04"/>
<evidence type="ECO:0000313" key="2">
    <source>
        <dbReference type="Proteomes" id="UP000807353"/>
    </source>
</evidence>
<gene>
    <name evidence="1" type="ORF">BDZ94DRAFT_1274294</name>
</gene>
<sequence>MMTRPEVPLHVSHLRALRLAGTNSKMRRDVWEIFQDVAGSLECLIWEHTFVPVIDLLIDSNHWAPYDMGPLNFGILENLRFMALSFTLNGPVTNGNTRITWILNCLKHMGNRKNSLEEFVLALFPNPTTPVTFSLEEWTTSLDYILTREGFKSLTDLSIRLHMPHSDFLFPPDMVTLMSDRFPLLKSANKLSVESSHDCGHIPLFENLIAKATRTSRL</sequence>
<organism evidence="1 2">
    <name type="scientific">Collybia nuda</name>
    <dbReference type="NCBI Taxonomy" id="64659"/>
    <lineage>
        <taxon>Eukaryota</taxon>
        <taxon>Fungi</taxon>
        <taxon>Dikarya</taxon>
        <taxon>Basidiomycota</taxon>
        <taxon>Agaricomycotina</taxon>
        <taxon>Agaricomycetes</taxon>
        <taxon>Agaricomycetidae</taxon>
        <taxon>Agaricales</taxon>
        <taxon>Tricholomatineae</taxon>
        <taxon>Clitocybaceae</taxon>
        <taxon>Collybia</taxon>
    </lineage>
</organism>
<keyword evidence="2" id="KW-1185">Reference proteome</keyword>
<proteinExistence type="predicted"/>
<accession>A0A9P5XU04</accession>
<evidence type="ECO:0000313" key="1">
    <source>
        <dbReference type="EMBL" id="KAF9456994.1"/>
    </source>
</evidence>
<dbReference type="Proteomes" id="UP000807353">
    <property type="component" value="Unassembled WGS sequence"/>
</dbReference>
<name>A0A9P5XU04_9AGAR</name>